<dbReference type="EMBL" id="KV440981">
    <property type="protein sequence ID" value="OAD73277.1"/>
    <property type="molecule type" value="Genomic_DNA"/>
</dbReference>
<dbReference type="AlphaFoldDB" id="A0A162PIV8"/>
<reference evidence="3" key="1">
    <citation type="submission" date="2015-06" db="EMBL/GenBank/DDBJ databases">
        <title>Expansion of signal transduction pathways in fungi by whole-genome duplication.</title>
        <authorList>
            <consortium name="DOE Joint Genome Institute"/>
            <person name="Corrochano L.M."/>
            <person name="Kuo A."/>
            <person name="Marcet-Houben M."/>
            <person name="Polaino S."/>
            <person name="Salamov A."/>
            <person name="Villalobos J.M."/>
            <person name="Alvarez M.I."/>
            <person name="Avalos J."/>
            <person name="Benito E.P."/>
            <person name="Benoit I."/>
            <person name="Burger G."/>
            <person name="Camino L.P."/>
            <person name="Canovas D."/>
            <person name="Cerda-Olmedo E."/>
            <person name="Cheng J.-F."/>
            <person name="Dominguez A."/>
            <person name="Elias M."/>
            <person name="Eslava A.P."/>
            <person name="Glaser F."/>
            <person name="Grimwood J."/>
            <person name="Gutierrez G."/>
            <person name="Heitman J."/>
            <person name="Henrissat B."/>
            <person name="Iturriaga E.A."/>
            <person name="Lang B.F."/>
            <person name="Lavin J.L."/>
            <person name="Lee S."/>
            <person name="Li W."/>
            <person name="Lindquist E."/>
            <person name="Lopez-Garcia S."/>
            <person name="Luque E.M."/>
            <person name="Marcos A.T."/>
            <person name="Martin J."/>
            <person name="McCluskey K."/>
            <person name="Medina H.R."/>
            <person name="Miralles-Duran A."/>
            <person name="Miyazaki A."/>
            <person name="Munoz-Torres E."/>
            <person name="Oguiza J.A."/>
            <person name="Ohm R."/>
            <person name="Olmedo M."/>
            <person name="Orejas M."/>
            <person name="Ortiz-Castellanos L."/>
            <person name="Pisabarro A.G."/>
            <person name="Rodriguez-Romero J."/>
            <person name="Ruiz-Herrera J."/>
            <person name="Ruiz-Vazquez R."/>
            <person name="Sanz C."/>
            <person name="Schackwitz W."/>
            <person name="Schmutz J."/>
            <person name="Shahriari M."/>
            <person name="Shelest E."/>
            <person name="Silva-Franco F."/>
            <person name="Soanes D."/>
            <person name="Syed K."/>
            <person name="Tagua V.G."/>
            <person name="Talbot N.J."/>
            <person name="Thon M."/>
            <person name="De vries R.P."/>
            <person name="Wiebenga A."/>
            <person name="Yadav J.S."/>
            <person name="Braun E.L."/>
            <person name="Baker S."/>
            <person name="Garre V."/>
            <person name="Horwitz B."/>
            <person name="Torres-Martinez S."/>
            <person name="Idnurm A."/>
            <person name="Herrera-Estrella A."/>
            <person name="Gabaldon T."/>
            <person name="Grigoriev I.V."/>
        </authorList>
    </citation>
    <scope>NUCLEOTIDE SEQUENCE [LARGE SCALE GENOMIC DNA]</scope>
    <source>
        <strain evidence="3">NRRL 1555(-)</strain>
    </source>
</reference>
<dbReference type="InterPro" id="IPR001810">
    <property type="entry name" value="F-box_dom"/>
</dbReference>
<dbReference type="Pfam" id="PF12937">
    <property type="entry name" value="F-box-like"/>
    <property type="match status" value="1"/>
</dbReference>
<dbReference type="PROSITE" id="PS50181">
    <property type="entry name" value="FBOX"/>
    <property type="match status" value="1"/>
</dbReference>
<keyword evidence="3" id="KW-1185">Reference proteome</keyword>
<evidence type="ECO:0000259" key="1">
    <source>
        <dbReference type="PROSITE" id="PS50181"/>
    </source>
</evidence>
<dbReference type="CDD" id="cd09917">
    <property type="entry name" value="F-box_SF"/>
    <property type="match status" value="1"/>
</dbReference>
<dbReference type="GeneID" id="29000227"/>
<dbReference type="InterPro" id="IPR036047">
    <property type="entry name" value="F-box-like_dom_sf"/>
</dbReference>
<dbReference type="Gene3D" id="3.80.10.10">
    <property type="entry name" value="Ribonuclease Inhibitor"/>
    <property type="match status" value="1"/>
</dbReference>
<proteinExistence type="predicted"/>
<feature type="domain" description="F-box" evidence="1">
    <location>
        <begin position="1"/>
        <end position="45"/>
    </location>
</feature>
<evidence type="ECO:0000313" key="2">
    <source>
        <dbReference type="EMBL" id="OAD73277.1"/>
    </source>
</evidence>
<dbReference type="SUPFAM" id="SSF52047">
    <property type="entry name" value="RNI-like"/>
    <property type="match status" value="2"/>
</dbReference>
<dbReference type="InterPro" id="IPR032675">
    <property type="entry name" value="LRR_dom_sf"/>
</dbReference>
<dbReference type="SUPFAM" id="SSF81383">
    <property type="entry name" value="F-box domain"/>
    <property type="match status" value="1"/>
</dbReference>
<protein>
    <recommendedName>
        <fullName evidence="1">F-box domain-containing protein</fullName>
    </recommendedName>
</protein>
<dbReference type="OrthoDB" id="2253782at2759"/>
<name>A0A162PIV8_PHYB8</name>
<accession>A0A162PIV8</accession>
<dbReference type="Proteomes" id="UP000077315">
    <property type="component" value="Unassembled WGS sequence"/>
</dbReference>
<organism evidence="2 3">
    <name type="scientific">Phycomyces blakesleeanus (strain ATCC 8743b / DSM 1359 / FGSC 10004 / NBRC 33097 / NRRL 1555)</name>
    <dbReference type="NCBI Taxonomy" id="763407"/>
    <lineage>
        <taxon>Eukaryota</taxon>
        <taxon>Fungi</taxon>
        <taxon>Fungi incertae sedis</taxon>
        <taxon>Mucoromycota</taxon>
        <taxon>Mucoromycotina</taxon>
        <taxon>Mucoromycetes</taxon>
        <taxon>Mucorales</taxon>
        <taxon>Phycomycetaceae</taxon>
        <taxon>Phycomyces</taxon>
    </lineage>
</organism>
<gene>
    <name evidence="2" type="ORF">PHYBLDRAFT_187044</name>
</gene>
<dbReference type="InParanoid" id="A0A162PIV8"/>
<dbReference type="RefSeq" id="XP_018291317.1">
    <property type="nucleotide sequence ID" value="XM_018439321.1"/>
</dbReference>
<dbReference type="Gene3D" id="1.20.1280.50">
    <property type="match status" value="1"/>
</dbReference>
<sequence>MGFSELPFEILLKIADNLRKNELLACSLTCKGWRHPFLIVLWKDIHVFNPKRMKAFIKSTKASKNVSSSPSHFIHTLNIYLNFYELKSLDMDISVIFKYMDNLKCLYLGDIDYKSIYIESTKSEKVWKSLESLTIRCCGAKEIQPANNILEFICACNMLQKLQVYEQGSGYHIEFSMDDFDKMHQSLQNLSSFDLQIYLCPDFSTTLNTIPSTTPAFGVTSLYISSREDRKYINSETDLCQNNWNPLWLCYFGYKYPNLRSIALDVADARDNPINSDQKQAAISLFRSNPNAFRHLEVFKFATDTYFESSDFILWDLLCALRLPLKHLKLDATRSGKVDPSYPMDVNRILQYVSETIEKLSLTGFIYNGDHQNTTLGLSYYCPVLTELCIKGENVSLDLDKILEKCVALKKLKFAGERLFVDTNTISEDPKQQHGLQELMLYDCAVKAEVFHYISFKYRSLKKMLLKKVFIEGSICYATGCLLLDMPYTFLEYLYISEIQFGESYEDMDLELDIALTRVSQISEPQMFNERNKKEETEIDSIQPIVESYDLEWFYTHVYNLADGTSPAYSVEISKENVKIIHEYFKNFPLNSRNLSLYEDEMHLEEEPENWWKFELYKGYGEFRFGKIKHTFVWGGSEDEF</sequence>
<dbReference type="VEuPathDB" id="FungiDB:PHYBLDRAFT_187044"/>
<evidence type="ECO:0000313" key="3">
    <source>
        <dbReference type="Proteomes" id="UP000077315"/>
    </source>
</evidence>